<protein>
    <recommendedName>
        <fullName evidence="4">Reverse transcriptase domain-containing protein</fullName>
    </recommendedName>
</protein>
<dbReference type="AlphaFoldDB" id="A0A4C1T822"/>
<dbReference type="EMBL" id="BGZK01000036">
    <property type="protein sequence ID" value="GBP09587.1"/>
    <property type="molecule type" value="Genomic_DNA"/>
</dbReference>
<name>A0A4C1T822_EUMVA</name>
<evidence type="ECO:0000256" key="1">
    <source>
        <dbReference type="SAM" id="MobiDB-lite"/>
    </source>
</evidence>
<comment type="caution">
    <text evidence="2">The sequence shown here is derived from an EMBL/GenBank/DDBJ whole genome shotgun (WGS) entry which is preliminary data.</text>
</comment>
<sequence>MARRSSSRLHPLPCCTAYTNDIPRPSSSGVQLALFADDTALFHGSRNRSTDSPSSPPEAIDELGQWFRKWRIVNPTNQQPYNSSMDGDDIRVSRLRSPLRKHYIDYRTQRSDSSTSRDHISMRSFARYQPPHPTAIRRPRNVLIDPPDALTAALAQTSTTRMTDLE</sequence>
<gene>
    <name evidence="2" type="ORF">EVAR_76581_1</name>
</gene>
<dbReference type="OrthoDB" id="10066052at2759"/>
<proteinExistence type="predicted"/>
<evidence type="ECO:0008006" key="4">
    <source>
        <dbReference type="Google" id="ProtNLM"/>
    </source>
</evidence>
<organism evidence="2 3">
    <name type="scientific">Eumeta variegata</name>
    <name type="common">Bagworm moth</name>
    <name type="synonym">Eumeta japonica</name>
    <dbReference type="NCBI Taxonomy" id="151549"/>
    <lineage>
        <taxon>Eukaryota</taxon>
        <taxon>Metazoa</taxon>
        <taxon>Ecdysozoa</taxon>
        <taxon>Arthropoda</taxon>
        <taxon>Hexapoda</taxon>
        <taxon>Insecta</taxon>
        <taxon>Pterygota</taxon>
        <taxon>Neoptera</taxon>
        <taxon>Endopterygota</taxon>
        <taxon>Lepidoptera</taxon>
        <taxon>Glossata</taxon>
        <taxon>Ditrysia</taxon>
        <taxon>Tineoidea</taxon>
        <taxon>Psychidae</taxon>
        <taxon>Oiketicinae</taxon>
        <taxon>Eumeta</taxon>
    </lineage>
</organism>
<feature type="compositionally biased region" description="Basic and acidic residues" evidence="1">
    <location>
        <begin position="108"/>
        <end position="121"/>
    </location>
</feature>
<accession>A0A4C1T822</accession>
<reference evidence="2 3" key="1">
    <citation type="journal article" date="2019" name="Commun. Biol.">
        <title>The bagworm genome reveals a unique fibroin gene that provides high tensile strength.</title>
        <authorList>
            <person name="Kono N."/>
            <person name="Nakamura H."/>
            <person name="Ohtoshi R."/>
            <person name="Tomita M."/>
            <person name="Numata K."/>
            <person name="Arakawa K."/>
        </authorList>
    </citation>
    <scope>NUCLEOTIDE SEQUENCE [LARGE SCALE GENOMIC DNA]</scope>
</reference>
<evidence type="ECO:0000313" key="2">
    <source>
        <dbReference type="EMBL" id="GBP09587.1"/>
    </source>
</evidence>
<evidence type="ECO:0000313" key="3">
    <source>
        <dbReference type="Proteomes" id="UP000299102"/>
    </source>
</evidence>
<keyword evidence="3" id="KW-1185">Reference proteome</keyword>
<dbReference type="Proteomes" id="UP000299102">
    <property type="component" value="Unassembled WGS sequence"/>
</dbReference>
<feature type="region of interest" description="Disordered" evidence="1">
    <location>
        <begin position="108"/>
        <end position="139"/>
    </location>
</feature>